<dbReference type="PANTHER" id="PTHR46013">
    <property type="entry name" value="VASCULAR CELL ADHESION MOLECULE 1"/>
    <property type="match status" value="1"/>
</dbReference>
<evidence type="ECO:0000313" key="5">
    <source>
        <dbReference type="Proteomes" id="UP001501920"/>
    </source>
</evidence>
<dbReference type="SMART" id="SM00408">
    <property type="entry name" value="IGc2"/>
    <property type="match status" value="3"/>
</dbReference>
<dbReference type="Gene3D" id="2.60.40.10">
    <property type="entry name" value="Immunoglobulins"/>
    <property type="match status" value="4"/>
</dbReference>
<feature type="compositionally biased region" description="Basic and acidic residues" evidence="1">
    <location>
        <begin position="494"/>
        <end position="508"/>
    </location>
</feature>
<protein>
    <recommendedName>
        <fullName evidence="3">Ig-like domain-containing protein</fullName>
    </recommendedName>
</protein>
<evidence type="ECO:0000313" key="4">
    <source>
        <dbReference type="Ensembl" id="ENSPNAP00000075152.1"/>
    </source>
</evidence>
<keyword evidence="5" id="KW-1185">Reference proteome</keyword>
<dbReference type="Pfam" id="PF13895">
    <property type="entry name" value="Ig_2"/>
    <property type="match status" value="2"/>
</dbReference>
<dbReference type="InterPro" id="IPR013783">
    <property type="entry name" value="Ig-like_fold"/>
</dbReference>
<dbReference type="SMART" id="SM00409">
    <property type="entry name" value="IG"/>
    <property type="match status" value="4"/>
</dbReference>
<dbReference type="AlphaFoldDB" id="A0AAR2LKF2"/>
<reference evidence="4" key="2">
    <citation type="submission" date="2025-08" db="UniProtKB">
        <authorList>
            <consortium name="Ensembl"/>
        </authorList>
    </citation>
    <scope>IDENTIFICATION</scope>
</reference>
<dbReference type="GO" id="GO:0098609">
    <property type="term" value="P:cell-cell adhesion"/>
    <property type="evidence" value="ECO:0007669"/>
    <property type="project" value="InterPro"/>
</dbReference>
<name>A0AAR2LKF2_PYGNA</name>
<dbReference type="Ensembl" id="ENSPNAT00000061930.1">
    <property type="protein sequence ID" value="ENSPNAP00000075152.1"/>
    <property type="gene ID" value="ENSPNAG00000037482.1"/>
</dbReference>
<dbReference type="InterPro" id="IPR003598">
    <property type="entry name" value="Ig_sub2"/>
</dbReference>
<dbReference type="SUPFAM" id="SSF48726">
    <property type="entry name" value="Immunoglobulin"/>
    <property type="match status" value="3"/>
</dbReference>
<feature type="domain" description="Ig-like" evidence="3">
    <location>
        <begin position="273"/>
        <end position="354"/>
    </location>
</feature>
<keyword evidence="2" id="KW-0812">Transmembrane</keyword>
<organism evidence="4 5">
    <name type="scientific">Pygocentrus nattereri</name>
    <name type="common">Red-bellied piranha</name>
    <dbReference type="NCBI Taxonomy" id="42514"/>
    <lineage>
        <taxon>Eukaryota</taxon>
        <taxon>Metazoa</taxon>
        <taxon>Chordata</taxon>
        <taxon>Craniata</taxon>
        <taxon>Vertebrata</taxon>
        <taxon>Euteleostomi</taxon>
        <taxon>Actinopterygii</taxon>
        <taxon>Neopterygii</taxon>
        <taxon>Teleostei</taxon>
        <taxon>Ostariophysi</taxon>
        <taxon>Characiformes</taxon>
        <taxon>Characoidei</taxon>
        <taxon>Pygocentrus</taxon>
    </lineage>
</organism>
<proteinExistence type="predicted"/>
<evidence type="ECO:0000256" key="1">
    <source>
        <dbReference type="SAM" id="MobiDB-lite"/>
    </source>
</evidence>
<dbReference type="Pfam" id="PF13927">
    <property type="entry name" value="Ig_3"/>
    <property type="match status" value="1"/>
</dbReference>
<feature type="domain" description="Ig-like" evidence="3">
    <location>
        <begin position="359"/>
        <end position="442"/>
    </location>
</feature>
<dbReference type="GeneTree" id="ENSGT01010000222294"/>
<dbReference type="GO" id="GO:0016020">
    <property type="term" value="C:membrane"/>
    <property type="evidence" value="ECO:0007669"/>
    <property type="project" value="InterPro"/>
</dbReference>
<dbReference type="InterPro" id="IPR003599">
    <property type="entry name" value="Ig_sub"/>
</dbReference>
<dbReference type="PROSITE" id="PS50835">
    <property type="entry name" value="IG_LIKE"/>
    <property type="match status" value="3"/>
</dbReference>
<reference evidence="4" key="3">
    <citation type="submission" date="2025-09" db="UniProtKB">
        <authorList>
            <consortium name="Ensembl"/>
        </authorList>
    </citation>
    <scope>IDENTIFICATION</scope>
</reference>
<feature type="region of interest" description="Disordered" evidence="1">
    <location>
        <begin position="477"/>
        <end position="509"/>
    </location>
</feature>
<keyword evidence="2" id="KW-1133">Transmembrane helix</keyword>
<reference evidence="4 5" key="1">
    <citation type="submission" date="2020-10" db="EMBL/GenBank/DDBJ databases">
        <title>Pygocentrus nattereri (red-bellied piranha) genome, fPygNat1, primary haplotype.</title>
        <authorList>
            <person name="Myers G."/>
            <person name="Meyer A."/>
            <person name="Karagic N."/>
            <person name="Pippel M."/>
            <person name="Winkler S."/>
            <person name="Tracey A."/>
            <person name="Wood J."/>
            <person name="Formenti G."/>
            <person name="Howe K."/>
            <person name="Fedrigo O."/>
            <person name="Jarvis E.D."/>
        </authorList>
    </citation>
    <scope>NUCLEOTIDE SEQUENCE [LARGE SCALE GENOMIC DNA]</scope>
</reference>
<dbReference type="PANTHER" id="PTHR46013:SF4">
    <property type="entry name" value="B-CELL RECEPTOR CD22-RELATED"/>
    <property type="match status" value="1"/>
</dbReference>
<keyword evidence="2" id="KW-0472">Membrane</keyword>
<evidence type="ECO:0000259" key="3">
    <source>
        <dbReference type="PROSITE" id="PS50835"/>
    </source>
</evidence>
<dbReference type="PRINTS" id="PR01474">
    <property type="entry name" value="VCAM1"/>
</dbReference>
<feature type="domain" description="Ig-like" evidence="3">
    <location>
        <begin position="181"/>
        <end position="268"/>
    </location>
</feature>
<evidence type="ECO:0000256" key="2">
    <source>
        <dbReference type="SAM" id="Phobius"/>
    </source>
</evidence>
<dbReference type="InterPro" id="IPR036179">
    <property type="entry name" value="Ig-like_dom_sf"/>
</dbReference>
<dbReference type="Proteomes" id="UP001501920">
    <property type="component" value="Chromosome 12"/>
</dbReference>
<sequence>MAGASCHSNDSLQLPPSLCCNTYSVCYLSESAQWCRVAAGVGEERSEAVSYSNSDCLMGSRLCNQLFHASYVSGAFGTEWSVKYNQQEICALKGSTVFMSGTLTHPGGLRVTEVFWVIDPALNLSWPDMSKNPDFSGRVEYLGDEQKLVSLKLRDVMKKDEHEYCVRIKTDQEMQKYLQRPGVRLTVTELHVEAPEEVTEGQTADLTCKTTCSLTDPFIWYKNGHPLTTKTIKNNQLHLQTVSSEDAGSYSCAVGGSQHLHSTAHSLRVRYPPKRVSVSISPSGEIVEDSSVTLTCSSDANPPEKNNTWFKGSTPVGEGKNYSIPNIRSDDSGEYRCKSRNDLGERRSTAVQINVLYPPKNVSVSISPSGEIVEGSSVTLTCSSDGNPPVKNYTWFKEGGTSPVGSGQNYIIINITADHTGLYYCEAQNDHGALRSAGVPVSFKGYPVILYVALGVGLCFIFLVVLTAVFWRCSESRRKRQDGNTDQPIYANEGQKDHSPRPPPEDKSSVYANVAVFKKQR</sequence>
<dbReference type="InterPro" id="IPR007110">
    <property type="entry name" value="Ig-like_dom"/>
</dbReference>
<dbReference type="InterPro" id="IPR003989">
    <property type="entry name" value="VCAM-1"/>
</dbReference>
<accession>A0AAR2LKF2</accession>
<feature type="transmembrane region" description="Helical" evidence="2">
    <location>
        <begin position="448"/>
        <end position="471"/>
    </location>
</feature>